<evidence type="ECO:0000256" key="3">
    <source>
        <dbReference type="SAM" id="SignalP"/>
    </source>
</evidence>
<dbReference type="Gene3D" id="2.60.120.200">
    <property type="match status" value="1"/>
</dbReference>
<evidence type="ECO:0000256" key="2">
    <source>
        <dbReference type="ARBA" id="ARBA00022737"/>
    </source>
</evidence>
<dbReference type="InterPro" id="IPR011635">
    <property type="entry name" value="CARDB"/>
</dbReference>
<dbReference type="InterPro" id="IPR013783">
    <property type="entry name" value="Ig-like_fold"/>
</dbReference>
<dbReference type="Gene3D" id="3.60.21.10">
    <property type="match status" value="1"/>
</dbReference>
<dbReference type="Gene3D" id="2.60.40.380">
    <property type="entry name" value="Purple acid phosphatase-like, N-terminal"/>
    <property type="match status" value="1"/>
</dbReference>
<organism evidence="5 6">
    <name type="scientific">Agathobaculum butyriciproducens</name>
    <dbReference type="NCBI Taxonomy" id="1628085"/>
    <lineage>
        <taxon>Bacteria</taxon>
        <taxon>Bacillati</taxon>
        <taxon>Bacillota</taxon>
        <taxon>Clostridia</taxon>
        <taxon>Eubacteriales</taxon>
        <taxon>Butyricicoccaceae</taxon>
        <taxon>Agathobaculum</taxon>
    </lineage>
</organism>
<dbReference type="PANTHER" id="PTHR22953">
    <property type="entry name" value="ACID PHOSPHATASE RELATED"/>
    <property type="match status" value="1"/>
</dbReference>
<feature type="chain" id="PRO_5043599209" evidence="3">
    <location>
        <begin position="32"/>
        <end position="1196"/>
    </location>
</feature>
<dbReference type="Pfam" id="PF00395">
    <property type="entry name" value="SLH"/>
    <property type="match status" value="3"/>
</dbReference>
<dbReference type="EMBL" id="JAJEPX010000003">
    <property type="protein sequence ID" value="MCC2175923.1"/>
    <property type="molecule type" value="Genomic_DNA"/>
</dbReference>
<dbReference type="Pfam" id="PF00149">
    <property type="entry name" value="Metallophos"/>
    <property type="match status" value="1"/>
</dbReference>
<accession>A0AAW4VYL7</accession>
<dbReference type="Pfam" id="PF07705">
    <property type="entry name" value="CARDB"/>
    <property type="match status" value="1"/>
</dbReference>
<feature type="domain" description="SLH" evidence="4">
    <location>
        <begin position="1076"/>
        <end position="1135"/>
    </location>
</feature>
<dbReference type="InterPro" id="IPR013320">
    <property type="entry name" value="ConA-like_dom_sf"/>
</dbReference>
<evidence type="ECO:0000259" key="4">
    <source>
        <dbReference type="PROSITE" id="PS51272"/>
    </source>
</evidence>
<dbReference type="GeneID" id="98661277"/>
<sequence>MAKKSSRMRRLLSGVLSAVMLATLVPSTAFAIGRTDTGSFLTGPYLMTPKTNGMVVVWELDKPMKSTITYGTSDADKKTLEVPVEEGEKFKGENMHMYRARLTDLTPGTTYTYKVETEDGQTMDGHFRTLPENSNEIRFVVVSDSHRFETATKVSDVIAKFDPDFILHTGDMVEGTGSQKDQFPYWFQNVGSFLHNVPVIYNSGNHDYGVYFDEYVTKVQKEQYKSNKTGRNVAFDCGPVHFDMLDSNPWSLFELNSTAGGGEADAATKAVVNESLDWLKADLATDDAKKADFRVVTMHHPFEDDLTRKYVPSIVENGNVNIMFSGHTHLYSRYASADPKRGADTLYVTQGDARIGDGKIDTGKPDQRLNDNYPNLLATGKGDMLEVTVKDGLMTYKNLGLSSDGEKIFETVTLSKDGAKLAYSDISITPDTVQSNGTVTVSAKVTNVGKGLATASMCVKDNGTDRWLYEFGKSGKERVVGLNPGESVTLSAPLTLSALGTHTLKLDSYTKTVNVTFRKATYAYSNLRLQLGSGTVSEPTSDVIYAKADVQNIGNEDGTAEAVLYINGAAVTSQKTALKAGETRTVEFAYKAPAGGSYTVKVGNSAEKTVAVLGSIQGTPIVKDKSGKGNDGIIRGNPTLVKYNGGWGLSLDGVDDYVEIPDNKNYVVDNGVTGMVWANIDRLATGDEWDHNPLLMKGASISYGTNYLFRMAVRKTGMVTYGVGFNNDNGEYFWNDDENMGGGVTLGKWVQYTGGFDRATGGDSYEDTKASGHTDAPDFDSEIRNWEGKSMYSGFAFHRHLLTGRGRGKTHTMLTGDIGQLRFYTTKLTAEENKQIYANPTAKGPESDKLVVWLDYAPENIVTKGTHTTEWRAMTGSAAKFTYNAEITGAASATATVETSDDGKTVKASQSAELKNGKNTVDISALGSAKYVRVTTVLNSSVAEKSTDIPVINSYSIKAGNTNIWATLADWNEGTFTDAVGYESDDVFNDYSVDYDNYGTVGKNVKVVEGTVSTFTDIAGHWAKDAIEYVTDKALFNGTTATTFSPNEGMTRGMFVTVLGRMAGADISAYNTQSQFADVDSKMYYNAYVNWAAANKIVSGVDASHFNPNALITREQAAVIMDNYLTATGTKVEETGSAAAFADSASIRAYAKDAVTRMQKAGLLSGKSGNRFDPQGTATRAQVAVIMQNLCEKTGK</sequence>
<dbReference type="RefSeq" id="WP_227600074.1">
    <property type="nucleotide sequence ID" value="NZ_JAJEPX010000003.1"/>
</dbReference>
<dbReference type="AlphaFoldDB" id="A0AAW4VYL7"/>
<feature type="domain" description="SLH" evidence="4">
    <location>
        <begin position="1010"/>
        <end position="1073"/>
    </location>
</feature>
<evidence type="ECO:0000256" key="1">
    <source>
        <dbReference type="ARBA" id="ARBA00022729"/>
    </source>
</evidence>
<keyword evidence="6" id="KW-1185">Reference proteome</keyword>
<keyword evidence="1 3" id="KW-0732">Signal</keyword>
<keyword evidence="2" id="KW-0677">Repeat</keyword>
<dbReference type="SUPFAM" id="SSF49899">
    <property type="entry name" value="Concanavalin A-like lectins/glucanases"/>
    <property type="match status" value="1"/>
</dbReference>
<dbReference type="GO" id="GO:0003993">
    <property type="term" value="F:acid phosphatase activity"/>
    <property type="evidence" value="ECO:0007669"/>
    <property type="project" value="InterPro"/>
</dbReference>
<feature type="domain" description="SLH" evidence="4">
    <location>
        <begin position="1138"/>
        <end position="1196"/>
    </location>
</feature>
<comment type="caution">
    <text evidence="5">The sequence shown here is derived from an EMBL/GenBank/DDBJ whole genome shotgun (WGS) entry which is preliminary data.</text>
</comment>
<reference evidence="5 6" key="1">
    <citation type="submission" date="2021-10" db="EMBL/GenBank/DDBJ databases">
        <title>Anaerobic single-cell dispensing facilitates the cultivation of human gut bacteria.</title>
        <authorList>
            <person name="Afrizal A."/>
        </authorList>
    </citation>
    <scope>NUCLEOTIDE SEQUENCE [LARGE SCALE GENOMIC DNA]</scope>
    <source>
        <strain evidence="5 6">CLA-AA-H270</strain>
    </source>
</reference>
<dbReference type="PANTHER" id="PTHR22953:SF153">
    <property type="entry name" value="PURPLE ACID PHOSPHATASE"/>
    <property type="match status" value="1"/>
</dbReference>
<dbReference type="InterPro" id="IPR008963">
    <property type="entry name" value="Purple_acid_Pase-like_N"/>
</dbReference>
<dbReference type="InterPro" id="IPR004843">
    <property type="entry name" value="Calcineurin-like_PHP"/>
</dbReference>
<proteinExistence type="predicted"/>
<dbReference type="InterPro" id="IPR001119">
    <property type="entry name" value="SLH_dom"/>
</dbReference>
<dbReference type="Pfam" id="PF16656">
    <property type="entry name" value="Pur_ac_phosph_N"/>
    <property type="match status" value="1"/>
</dbReference>
<dbReference type="SUPFAM" id="SSF49363">
    <property type="entry name" value="Purple acid phosphatase, N-terminal domain"/>
    <property type="match status" value="1"/>
</dbReference>
<evidence type="ECO:0000313" key="6">
    <source>
        <dbReference type="Proteomes" id="UP001298753"/>
    </source>
</evidence>
<dbReference type="InterPro" id="IPR015914">
    <property type="entry name" value="PAPs_N"/>
</dbReference>
<dbReference type="PROSITE" id="PS51272">
    <property type="entry name" value="SLH"/>
    <property type="match status" value="3"/>
</dbReference>
<protein>
    <submittedName>
        <fullName evidence="5">S-layer homology domain-containing protein</fullName>
    </submittedName>
</protein>
<gene>
    <name evidence="5" type="ORF">LKD22_02045</name>
</gene>
<feature type="signal peptide" evidence="3">
    <location>
        <begin position="1"/>
        <end position="31"/>
    </location>
</feature>
<dbReference type="SUPFAM" id="SSF56300">
    <property type="entry name" value="Metallo-dependent phosphatases"/>
    <property type="match status" value="1"/>
</dbReference>
<dbReference type="Gene3D" id="2.60.40.10">
    <property type="entry name" value="Immunoglobulins"/>
    <property type="match status" value="2"/>
</dbReference>
<dbReference type="GO" id="GO:0046872">
    <property type="term" value="F:metal ion binding"/>
    <property type="evidence" value="ECO:0007669"/>
    <property type="project" value="InterPro"/>
</dbReference>
<evidence type="ECO:0000313" key="5">
    <source>
        <dbReference type="EMBL" id="MCC2175923.1"/>
    </source>
</evidence>
<name>A0AAW4VYL7_9FIRM</name>
<dbReference type="InterPro" id="IPR039331">
    <property type="entry name" value="PAPs-like"/>
</dbReference>
<dbReference type="Proteomes" id="UP001298753">
    <property type="component" value="Unassembled WGS sequence"/>
</dbReference>
<dbReference type="InterPro" id="IPR029052">
    <property type="entry name" value="Metallo-depent_PP-like"/>
</dbReference>